<dbReference type="GO" id="GO:0016740">
    <property type="term" value="F:transferase activity"/>
    <property type="evidence" value="ECO:0007669"/>
    <property type="project" value="UniProtKB-KW"/>
</dbReference>
<accession>A0A4S4AU98</accession>
<gene>
    <name evidence="11" type="ORF">E6O51_05555</name>
</gene>
<evidence type="ECO:0000256" key="4">
    <source>
        <dbReference type="ARBA" id="ARBA00022605"/>
    </source>
</evidence>
<evidence type="ECO:0000256" key="2">
    <source>
        <dbReference type="ARBA" id="ARBA00007103"/>
    </source>
</evidence>
<keyword evidence="5" id="KW-0808">Transferase</keyword>
<dbReference type="PANTHER" id="PTHR10314">
    <property type="entry name" value="CYSTATHIONINE BETA-SYNTHASE"/>
    <property type="match status" value="1"/>
</dbReference>
<dbReference type="EMBL" id="SSOD01000003">
    <property type="protein sequence ID" value="THF63521.1"/>
    <property type="molecule type" value="Genomic_DNA"/>
</dbReference>
<evidence type="ECO:0000256" key="9">
    <source>
        <dbReference type="ARBA" id="ARBA00033075"/>
    </source>
</evidence>
<comment type="similarity">
    <text evidence="2">Belongs to the cysteine synthase/cystathionine beta-synthase family.</text>
</comment>
<dbReference type="InterPro" id="IPR001926">
    <property type="entry name" value="TrpB-like_PALP"/>
</dbReference>
<dbReference type="AlphaFoldDB" id="A0A4S4AU98"/>
<protein>
    <recommendedName>
        <fullName evidence="3">Cysteine synthase</fullName>
    </recommendedName>
    <alternativeName>
        <fullName evidence="8">O-acetylserine (thiol)-lyase</fullName>
    </alternativeName>
    <alternativeName>
        <fullName evidence="9">O-acetylserine sulfhydrylase</fullName>
    </alternativeName>
</protein>
<dbReference type="Pfam" id="PF00291">
    <property type="entry name" value="PALP"/>
    <property type="match status" value="1"/>
</dbReference>
<keyword evidence="4" id="KW-0028">Amino-acid biosynthesis</keyword>
<comment type="cofactor">
    <cofactor evidence="1">
        <name>pyridoxal 5'-phosphate</name>
        <dbReference type="ChEBI" id="CHEBI:597326"/>
    </cofactor>
</comment>
<evidence type="ECO:0000313" key="11">
    <source>
        <dbReference type="EMBL" id="THF63521.1"/>
    </source>
</evidence>
<organism evidence="11 12">
    <name type="scientific">Pseudothauera rhizosphaerae</name>
    <dbReference type="NCBI Taxonomy" id="2565932"/>
    <lineage>
        <taxon>Bacteria</taxon>
        <taxon>Pseudomonadati</taxon>
        <taxon>Pseudomonadota</taxon>
        <taxon>Betaproteobacteria</taxon>
        <taxon>Rhodocyclales</taxon>
        <taxon>Zoogloeaceae</taxon>
        <taxon>Pseudothauera</taxon>
    </lineage>
</organism>
<dbReference type="GO" id="GO:0019344">
    <property type="term" value="P:cysteine biosynthetic process"/>
    <property type="evidence" value="ECO:0007669"/>
    <property type="project" value="UniProtKB-KW"/>
</dbReference>
<evidence type="ECO:0000313" key="12">
    <source>
        <dbReference type="Proteomes" id="UP000307956"/>
    </source>
</evidence>
<sequence length="319" mass="34228">MGHSSGIHNTILDAIGQTPIVKLHRLSGDLGYEVYAKLENLNPGGSHKVRIAQAMIQDAEKRGVLHRGSGQVILEPSGGNTGIGLAMVGALYGYRVILVIPDNYSPEKQAILRLYGAETIPSDSRLGNNSHGEKAMEILLENPHYVMLNQQRNPANPAIHRATTAQEILRDFGDTEIDVFVAGIGTGGHITGVGEELKKAWPTLEVVGVQPEGCDLFGNRHVPHDIQGLSVGLIPQVLNTGIIDRMESVSLGDCLSMIRRIMRTEGISLGISSAANLVAIEQGAGNHIDRGARVLTMIYDGAESYLQYFGATDKEGAAR</sequence>
<reference evidence="11 12" key="1">
    <citation type="submission" date="2019-04" db="EMBL/GenBank/DDBJ databases">
        <title>Azoarcus rhizosphaerae sp. nov. isolated from rhizosphere of Ficus religiosa.</title>
        <authorList>
            <person name="Lin S.-Y."/>
            <person name="Hameed A."/>
            <person name="Hsu Y.-H."/>
            <person name="Young C.-C."/>
        </authorList>
    </citation>
    <scope>NUCLEOTIDE SEQUENCE [LARGE SCALE GENOMIC DNA]</scope>
    <source>
        <strain evidence="11 12">CC-YHH848</strain>
    </source>
</reference>
<comment type="caution">
    <text evidence="11">The sequence shown here is derived from an EMBL/GenBank/DDBJ whole genome shotgun (WGS) entry which is preliminary data.</text>
</comment>
<keyword evidence="12" id="KW-1185">Reference proteome</keyword>
<dbReference type="RefSeq" id="WP_136383972.1">
    <property type="nucleotide sequence ID" value="NZ_SSOD01000003.1"/>
</dbReference>
<dbReference type="FunFam" id="3.40.50.1100:FF:000016">
    <property type="entry name" value="Cysteine synthase A"/>
    <property type="match status" value="1"/>
</dbReference>
<evidence type="ECO:0000256" key="1">
    <source>
        <dbReference type="ARBA" id="ARBA00001933"/>
    </source>
</evidence>
<name>A0A4S4AU98_9RHOO</name>
<feature type="domain" description="Tryptophan synthase beta chain-like PALP" evidence="10">
    <location>
        <begin position="11"/>
        <end position="298"/>
    </location>
</feature>
<evidence type="ECO:0000256" key="8">
    <source>
        <dbReference type="ARBA" id="ARBA00030296"/>
    </source>
</evidence>
<dbReference type="Gene3D" id="3.40.50.1100">
    <property type="match status" value="2"/>
</dbReference>
<dbReference type="SUPFAM" id="SSF53686">
    <property type="entry name" value="Tryptophan synthase beta subunit-like PLP-dependent enzymes"/>
    <property type="match status" value="1"/>
</dbReference>
<dbReference type="OrthoDB" id="9805733at2"/>
<evidence type="ECO:0000256" key="7">
    <source>
        <dbReference type="ARBA" id="ARBA00023192"/>
    </source>
</evidence>
<evidence type="ECO:0000259" key="10">
    <source>
        <dbReference type="Pfam" id="PF00291"/>
    </source>
</evidence>
<dbReference type="InterPro" id="IPR036052">
    <property type="entry name" value="TrpB-like_PALP_sf"/>
</dbReference>
<evidence type="ECO:0000256" key="3">
    <source>
        <dbReference type="ARBA" id="ARBA00019371"/>
    </source>
</evidence>
<evidence type="ECO:0000256" key="5">
    <source>
        <dbReference type="ARBA" id="ARBA00022679"/>
    </source>
</evidence>
<proteinExistence type="inferred from homology"/>
<evidence type="ECO:0000256" key="6">
    <source>
        <dbReference type="ARBA" id="ARBA00022898"/>
    </source>
</evidence>
<dbReference type="InterPro" id="IPR050214">
    <property type="entry name" value="Cys_Synth/Cystath_Beta-Synth"/>
</dbReference>
<keyword evidence="7" id="KW-0198">Cysteine biosynthesis</keyword>
<dbReference type="CDD" id="cd01561">
    <property type="entry name" value="CBS_like"/>
    <property type="match status" value="1"/>
</dbReference>
<dbReference type="Proteomes" id="UP000307956">
    <property type="component" value="Unassembled WGS sequence"/>
</dbReference>
<keyword evidence="6" id="KW-0663">Pyridoxal phosphate</keyword>